<proteinExistence type="inferred from homology"/>
<dbReference type="STRING" id="1817814.A2V81_03625"/>
<dbReference type="InterPro" id="IPR043519">
    <property type="entry name" value="NT_sf"/>
</dbReference>
<dbReference type="PANTHER" id="PTHR21262">
    <property type="entry name" value="GUANOSINE-3',5'-BIS DIPHOSPHATE 3'-PYROPHOSPHOHYDROLASE"/>
    <property type="match status" value="1"/>
</dbReference>
<dbReference type="FunFam" id="1.10.3210.10:FF:000001">
    <property type="entry name" value="GTP pyrophosphokinase RelA"/>
    <property type="match status" value="1"/>
</dbReference>
<feature type="domain" description="ACT" evidence="4">
    <location>
        <begin position="651"/>
        <end position="726"/>
    </location>
</feature>
<dbReference type="InterPro" id="IPR045865">
    <property type="entry name" value="ACT-like_dom_sf"/>
</dbReference>
<dbReference type="InterPro" id="IPR007685">
    <property type="entry name" value="RelA_SpoT"/>
</dbReference>
<dbReference type="Pfam" id="PF13328">
    <property type="entry name" value="HD_4"/>
    <property type="match status" value="1"/>
</dbReference>
<evidence type="ECO:0000259" key="4">
    <source>
        <dbReference type="PROSITE" id="PS51671"/>
    </source>
</evidence>
<evidence type="ECO:0000256" key="1">
    <source>
        <dbReference type="ARBA" id="ARBA00025704"/>
    </source>
</evidence>
<gene>
    <name evidence="7" type="ORF">A2V81_03625</name>
</gene>
<protein>
    <recommendedName>
        <fullName evidence="9">(P)ppGpp synthetase</fullName>
    </recommendedName>
</protein>
<comment type="caution">
    <text evidence="7">The sequence shown here is derived from an EMBL/GenBank/DDBJ whole genome shotgun (WGS) entry which is preliminary data.</text>
</comment>
<dbReference type="GO" id="GO:0015969">
    <property type="term" value="P:guanosine tetraphosphate metabolic process"/>
    <property type="evidence" value="ECO:0007669"/>
    <property type="project" value="InterPro"/>
</dbReference>
<dbReference type="InterPro" id="IPR003607">
    <property type="entry name" value="HD/PDEase_dom"/>
</dbReference>
<evidence type="ECO:0000259" key="6">
    <source>
        <dbReference type="PROSITE" id="PS51880"/>
    </source>
</evidence>
<dbReference type="SMART" id="SM00954">
    <property type="entry name" value="RelA_SpoT"/>
    <property type="match status" value="1"/>
</dbReference>
<dbReference type="Gene3D" id="3.30.460.10">
    <property type="entry name" value="Beta Polymerase, domain 2"/>
    <property type="match status" value="1"/>
</dbReference>
<dbReference type="InterPro" id="IPR004811">
    <property type="entry name" value="RelA/Spo_fam"/>
</dbReference>
<feature type="domain" description="HD" evidence="5">
    <location>
        <begin position="55"/>
        <end position="155"/>
    </location>
</feature>
<dbReference type="PANTHER" id="PTHR21262:SF31">
    <property type="entry name" value="GTP PYROPHOSPHOKINASE"/>
    <property type="match status" value="1"/>
</dbReference>
<evidence type="ECO:0000313" key="8">
    <source>
        <dbReference type="Proteomes" id="UP000177614"/>
    </source>
</evidence>
<dbReference type="Pfam" id="PF02824">
    <property type="entry name" value="TGS"/>
    <property type="match status" value="1"/>
</dbReference>
<keyword evidence="2" id="KW-0694">RNA-binding</keyword>
<dbReference type="CDD" id="cd05399">
    <property type="entry name" value="NT_Rel-Spo_like"/>
    <property type="match status" value="1"/>
</dbReference>
<dbReference type="InterPro" id="IPR033655">
    <property type="entry name" value="TGS_RelA/SpoT"/>
</dbReference>
<feature type="domain" description="TGS" evidence="6">
    <location>
        <begin position="396"/>
        <end position="459"/>
    </location>
</feature>
<dbReference type="PROSITE" id="PS50889">
    <property type="entry name" value="S4"/>
    <property type="match status" value="1"/>
</dbReference>
<dbReference type="Gene3D" id="3.10.20.30">
    <property type="match status" value="1"/>
</dbReference>
<dbReference type="InterPro" id="IPR006674">
    <property type="entry name" value="HD_domain"/>
</dbReference>
<dbReference type="CDD" id="cd04876">
    <property type="entry name" value="ACT_RelA-SpoT"/>
    <property type="match status" value="1"/>
</dbReference>
<evidence type="ECO:0008006" key="9">
    <source>
        <dbReference type="Google" id="ProtNLM"/>
    </source>
</evidence>
<evidence type="ECO:0000256" key="2">
    <source>
        <dbReference type="PROSITE-ProRule" id="PRU00182"/>
    </source>
</evidence>
<dbReference type="Pfam" id="PF04607">
    <property type="entry name" value="RelA_SpoT"/>
    <property type="match status" value="1"/>
</dbReference>
<dbReference type="PROSITE" id="PS51880">
    <property type="entry name" value="TGS"/>
    <property type="match status" value="1"/>
</dbReference>
<organism evidence="7 8">
    <name type="scientific">Candidatus Abawacabacteria bacterium RBG_16_42_10</name>
    <dbReference type="NCBI Taxonomy" id="1817814"/>
    <lineage>
        <taxon>Bacteria</taxon>
        <taxon>Candidatus Abawacaibacteriota</taxon>
    </lineage>
</organism>
<dbReference type="FunFam" id="3.30.460.10:FF:000001">
    <property type="entry name" value="GTP pyrophosphokinase RelA"/>
    <property type="match status" value="1"/>
</dbReference>
<dbReference type="SMART" id="SM00471">
    <property type="entry name" value="HDc"/>
    <property type="match status" value="1"/>
</dbReference>
<evidence type="ECO:0000259" key="5">
    <source>
        <dbReference type="PROSITE" id="PS51831"/>
    </source>
</evidence>
<dbReference type="PROSITE" id="PS51671">
    <property type="entry name" value="ACT"/>
    <property type="match status" value="1"/>
</dbReference>
<dbReference type="InterPro" id="IPR002912">
    <property type="entry name" value="ACT_dom"/>
</dbReference>
<dbReference type="GO" id="GO:0003723">
    <property type="term" value="F:RNA binding"/>
    <property type="evidence" value="ECO:0007669"/>
    <property type="project" value="UniProtKB-KW"/>
</dbReference>
<dbReference type="GO" id="GO:0005886">
    <property type="term" value="C:plasma membrane"/>
    <property type="evidence" value="ECO:0007669"/>
    <property type="project" value="TreeGrafter"/>
</dbReference>
<dbReference type="CDD" id="cd00077">
    <property type="entry name" value="HDc"/>
    <property type="match status" value="1"/>
</dbReference>
<dbReference type="Gene3D" id="3.30.70.260">
    <property type="match status" value="1"/>
</dbReference>
<dbReference type="AlphaFoldDB" id="A0A1F4XJY9"/>
<evidence type="ECO:0000313" key="7">
    <source>
        <dbReference type="EMBL" id="OGC81938.1"/>
    </source>
</evidence>
<dbReference type="CDD" id="cd01668">
    <property type="entry name" value="TGS_RSH"/>
    <property type="match status" value="1"/>
</dbReference>
<dbReference type="InterPro" id="IPR012675">
    <property type="entry name" value="Beta-grasp_dom_sf"/>
</dbReference>
<dbReference type="InterPro" id="IPR012676">
    <property type="entry name" value="TGS-like"/>
</dbReference>
<sequence>MKKISHALSGVYELKTLFEALEIYNPKANLKKIEEAYLFSKKAHGGQFRKSGEAYIEHPLAVAVLLTQLHVDESTVMAALLHDVPEDTSYTLEDVRENFGKDVASLVYGVTKLSKVKYKMDMEQYQVDCLRKMFLMLSQDLRVVLIKLADRLHNMRTLMAVRPEKRVRIAKETLEIYAPLADRLGIWSFKWELEDLCFQHLFPLQFDKLTHELYLGQKQREKLILQIQKVLSKSIKEELKLKDLEISGRAKHLYSIFRKMERKHKTLDEVYDLFAIRVVVEKVSDCYAVLGIIHELWKPKADRFKDYIAAPKSNGYRSLHTTVFCFGGTLVEFQIRTREMHEQAEHGVAAHWIYKDKGKSQVVSGKNLNWLKRLKDLQENIQDSKEFVEGVKVDLFETRMFVFTPDGDVKDLPEGANAIDFAFAVHTSVGYRCQGAKVNGKIVRLDQPLKTGDVVDIITSKTIIGPKRDWLRLVVTIRAKNRIKAWFRRQDRDANLNSGIELLSRELAFFGKGSMGDLSEEKKKKLLLVYPSYKNLDDIMVAIGEGDLSQRVVLKKIFSDAELVQGPIVSGKTTLAAAKRTMYVQGEKDVMAIFAKCCNPVLPDPVVGYITRGRGVTIHKQDCRSLKHLAPDRLVHASWLHPSLQPRYQVKIVVEFRDRIGFLRDITIELAKFNINLLSVTVHPKDSKGKVKDDLLVEVSSVDQMTALLDSIHMVPGVIRAYQVKQK</sequence>
<dbReference type="Proteomes" id="UP000177614">
    <property type="component" value="Unassembled WGS sequence"/>
</dbReference>
<dbReference type="InterPro" id="IPR004095">
    <property type="entry name" value="TGS"/>
</dbReference>
<dbReference type="PROSITE" id="PS51831">
    <property type="entry name" value="HD"/>
    <property type="match status" value="1"/>
</dbReference>
<dbReference type="NCBIfam" id="TIGR00691">
    <property type="entry name" value="spoT_relA"/>
    <property type="match status" value="1"/>
</dbReference>
<dbReference type="FunFam" id="3.10.20.30:FF:000002">
    <property type="entry name" value="GTP pyrophosphokinase (RelA/SpoT)"/>
    <property type="match status" value="1"/>
</dbReference>
<dbReference type="SUPFAM" id="SSF109604">
    <property type="entry name" value="HD-domain/PDEase-like"/>
    <property type="match status" value="1"/>
</dbReference>
<evidence type="ECO:0000256" key="3">
    <source>
        <dbReference type="RuleBase" id="RU003847"/>
    </source>
</evidence>
<name>A0A1F4XJY9_9BACT</name>
<comment type="similarity">
    <text evidence="3">Belongs to the relA/spoT family.</text>
</comment>
<dbReference type="EMBL" id="MEWR01000014">
    <property type="protein sequence ID" value="OGC81938.1"/>
    <property type="molecule type" value="Genomic_DNA"/>
</dbReference>
<reference evidence="7 8" key="1">
    <citation type="journal article" date="2016" name="Nat. Commun.">
        <title>Thousands of microbial genomes shed light on interconnected biogeochemical processes in an aquifer system.</title>
        <authorList>
            <person name="Anantharaman K."/>
            <person name="Brown C.T."/>
            <person name="Hug L.A."/>
            <person name="Sharon I."/>
            <person name="Castelle C.J."/>
            <person name="Probst A.J."/>
            <person name="Thomas B.C."/>
            <person name="Singh A."/>
            <person name="Wilkins M.J."/>
            <person name="Karaoz U."/>
            <person name="Brodie E.L."/>
            <person name="Williams K.H."/>
            <person name="Hubbard S.S."/>
            <person name="Banfield J.F."/>
        </authorList>
    </citation>
    <scope>NUCLEOTIDE SEQUENCE [LARGE SCALE GENOMIC DNA]</scope>
</reference>
<dbReference type="Pfam" id="PF13291">
    <property type="entry name" value="ACT_4"/>
    <property type="match status" value="1"/>
</dbReference>
<accession>A0A1F4XJY9</accession>
<dbReference type="SUPFAM" id="SSF81301">
    <property type="entry name" value="Nucleotidyltransferase"/>
    <property type="match status" value="1"/>
</dbReference>
<dbReference type="SUPFAM" id="SSF81271">
    <property type="entry name" value="TGS-like"/>
    <property type="match status" value="1"/>
</dbReference>
<comment type="pathway">
    <text evidence="1">Purine metabolism.</text>
</comment>
<dbReference type="Gene3D" id="1.10.3210.10">
    <property type="entry name" value="Hypothetical protein af1432"/>
    <property type="match status" value="1"/>
</dbReference>
<comment type="function">
    <text evidence="3">In eubacteria ppGpp (guanosine 3'-diphosphate 5'-diphosphate) is a mediator of the stringent response that coordinates a variety of cellular activities in response to changes in nutritional abundance.</text>
</comment>
<dbReference type="SUPFAM" id="SSF55021">
    <property type="entry name" value="ACT-like"/>
    <property type="match status" value="1"/>
</dbReference>